<dbReference type="AlphaFoldDB" id="A0A565BRX4"/>
<protein>
    <submittedName>
        <fullName evidence="2">Uncharacterized protein</fullName>
    </submittedName>
</protein>
<evidence type="ECO:0000313" key="2">
    <source>
        <dbReference type="EMBL" id="VVB04109.1"/>
    </source>
</evidence>
<gene>
    <name evidence="2" type="ORF">ANE_LOCUS14553</name>
</gene>
<name>A0A565BRX4_9BRAS</name>
<sequence>MSQPSSFFSFDSLPPLSLSPFRDSCGFNKNLTPSPFMRCNSTSSRIVGGGGESLPPRKSHRRSNSDNHNSLNSSREKRESVGFWI</sequence>
<keyword evidence="3" id="KW-1185">Reference proteome</keyword>
<comment type="caution">
    <text evidence="2">The sequence shown here is derived from an EMBL/GenBank/DDBJ whole genome shotgun (WGS) entry which is preliminary data.</text>
</comment>
<organism evidence="2 3">
    <name type="scientific">Arabis nemorensis</name>
    <dbReference type="NCBI Taxonomy" id="586526"/>
    <lineage>
        <taxon>Eukaryota</taxon>
        <taxon>Viridiplantae</taxon>
        <taxon>Streptophyta</taxon>
        <taxon>Embryophyta</taxon>
        <taxon>Tracheophyta</taxon>
        <taxon>Spermatophyta</taxon>
        <taxon>Magnoliopsida</taxon>
        <taxon>eudicotyledons</taxon>
        <taxon>Gunneridae</taxon>
        <taxon>Pentapetalae</taxon>
        <taxon>rosids</taxon>
        <taxon>malvids</taxon>
        <taxon>Brassicales</taxon>
        <taxon>Brassicaceae</taxon>
        <taxon>Arabideae</taxon>
        <taxon>Arabis</taxon>
    </lineage>
</organism>
<proteinExistence type="predicted"/>
<reference evidence="2" key="1">
    <citation type="submission" date="2019-07" db="EMBL/GenBank/DDBJ databases">
        <authorList>
            <person name="Dittberner H."/>
        </authorList>
    </citation>
    <scope>NUCLEOTIDE SEQUENCE [LARGE SCALE GENOMIC DNA]</scope>
</reference>
<evidence type="ECO:0000256" key="1">
    <source>
        <dbReference type="SAM" id="MobiDB-lite"/>
    </source>
</evidence>
<feature type="compositionally biased region" description="Basic and acidic residues" evidence="1">
    <location>
        <begin position="74"/>
        <end position="85"/>
    </location>
</feature>
<accession>A0A565BRX4</accession>
<feature type="region of interest" description="Disordered" evidence="1">
    <location>
        <begin position="38"/>
        <end position="85"/>
    </location>
</feature>
<dbReference type="Proteomes" id="UP000489600">
    <property type="component" value="Unassembled WGS sequence"/>
</dbReference>
<evidence type="ECO:0000313" key="3">
    <source>
        <dbReference type="Proteomes" id="UP000489600"/>
    </source>
</evidence>
<dbReference type="EMBL" id="CABITT030000005">
    <property type="protein sequence ID" value="VVB04109.1"/>
    <property type="molecule type" value="Genomic_DNA"/>
</dbReference>